<dbReference type="AlphaFoldDB" id="J6F0Z6"/>
<feature type="region of interest" description="Disordered" evidence="1">
    <location>
        <begin position="397"/>
        <end position="488"/>
    </location>
</feature>
<feature type="compositionally biased region" description="Low complexity" evidence="1">
    <location>
        <begin position="423"/>
        <end position="447"/>
    </location>
</feature>
<feature type="region of interest" description="Disordered" evidence="1">
    <location>
        <begin position="70"/>
        <end position="126"/>
    </location>
</feature>
<proteinExistence type="predicted"/>
<dbReference type="VEuPathDB" id="FungiDB:A1Q1_08301"/>
<feature type="compositionally biased region" description="Low complexity" evidence="1">
    <location>
        <begin position="202"/>
        <end position="216"/>
    </location>
</feature>
<protein>
    <submittedName>
        <fullName evidence="2">Uncharacterized protein</fullName>
    </submittedName>
</protein>
<name>J6F0Z6_TRIAS</name>
<evidence type="ECO:0000313" key="2">
    <source>
        <dbReference type="EMBL" id="EJT50599.1"/>
    </source>
</evidence>
<feature type="compositionally biased region" description="Polar residues" evidence="1">
    <location>
        <begin position="222"/>
        <end position="233"/>
    </location>
</feature>
<dbReference type="Proteomes" id="UP000002748">
    <property type="component" value="Unassembled WGS sequence"/>
</dbReference>
<evidence type="ECO:0000256" key="1">
    <source>
        <dbReference type="SAM" id="MobiDB-lite"/>
    </source>
</evidence>
<feature type="compositionally biased region" description="Low complexity" evidence="1">
    <location>
        <begin position="19"/>
        <end position="32"/>
    </location>
</feature>
<organism evidence="2 3">
    <name type="scientific">Trichosporon asahii var. asahii (strain ATCC 90039 / CBS 2479 / JCM 2466 / KCTC 7840 / NBRC 103889/ NCYC 2677 / UAMH 7654)</name>
    <name type="common">Yeast</name>
    <dbReference type="NCBI Taxonomy" id="1186058"/>
    <lineage>
        <taxon>Eukaryota</taxon>
        <taxon>Fungi</taxon>
        <taxon>Dikarya</taxon>
        <taxon>Basidiomycota</taxon>
        <taxon>Agaricomycotina</taxon>
        <taxon>Tremellomycetes</taxon>
        <taxon>Trichosporonales</taxon>
        <taxon>Trichosporonaceae</taxon>
        <taxon>Trichosporon</taxon>
    </lineage>
</organism>
<dbReference type="RefSeq" id="XP_014181923.1">
    <property type="nucleotide sequence ID" value="XM_014326448.1"/>
</dbReference>
<feature type="compositionally biased region" description="Polar residues" evidence="1">
    <location>
        <begin position="267"/>
        <end position="278"/>
    </location>
</feature>
<dbReference type="HOGENOM" id="CLU_522945_0_0_1"/>
<dbReference type="EMBL" id="ALBS01000097">
    <property type="protein sequence ID" value="EJT50599.1"/>
    <property type="molecule type" value="Genomic_DNA"/>
</dbReference>
<dbReference type="KEGG" id="tasa:A1Q1_08301"/>
<gene>
    <name evidence="2" type="ORF">A1Q1_08301</name>
</gene>
<accession>J6F0Z6</accession>
<sequence>MTSSPPGLARPWSPAANYPSRPTSPSHSRSPPRSMPPSPSLQPERLERSRAEQSLLSLLEREQSLLTVLENEQKRAGKPRRRQRSVTISDVDRSASPTRPSTPVFDPRLSTNPVHAMDSEPGKKRSIGGSLWKEHGYHPSHGHHIRARNVSGTSLKSIASIDSLPDVDLVSLVERSIALRNPQQRLAPHFSTSPVLRAVDAGVGATTSPGTSTGGTPKIGIQTPSLKSSTSSVKGGAASGKLRASTPATQNSPPKRPPTPRKVSPRPTATHQRSSSAIPKTLERPILPHRAASDAMTGATSRSLPSGSGGMSMARQPSQSGQSRADHLDPSPKLGPRQRSKQSPAASSVISSPLSSGSANDEPSPPSFDLNDGGILTPCTCRTSYFADKRAPAICTCSASRPGRPTPGLGSGGPSGVGITQRSASASASTSSSPPLSAGGSASSGSGKTVRPVPISATATCMSSDEGGPVLMPKTSGSLQSAWSAERASRKLKQQEGRVCFDEVLGIPEDKRGSGRRWSLW</sequence>
<feature type="region of interest" description="Disordered" evidence="1">
    <location>
        <begin position="202"/>
        <end position="373"/>
    </location>
</feature>
<reference evidence="2 3" key="1">
    <citation type="journal article" date="2012" name="Eukaryot. Cell">
        <title>Draft genome sequence of CBS 2479, the standard type strain of Trichosporon asahii.</title>
        <authorList>
            <person name="Yang R.Y."/>
            <person name="Li H.T."/>
            <person name="Zhu H."/>
            <person name="Zhou G.P."/>
            <person name="Wang M."/>
            <person name="Wang L."/>
        </authorList>
    </citation>
    <scope>NUCLEOTIDE SEQUENCE [LARGE SCALE GENOMIC DNA]</scope>
    <source>
        <strain evidence="3">ATCC 90039 / CBS 2479 / JCM 2466 / KCTC 7840 / NCYC 2677 / UAMH 7654</strain>
    </source>
</reference>
<dbReference type="GeneID" id="25991813"/>
<comment type="caution">
    <text evidence="2">The sequence shown here is derived from an EMBL/GenBank/DDBJ whole genome shotgun (WGS) entry which is preliminary data.</text>
</comment>
<feature type="region of interest" description="Disordered" evidence="1">
    <location>
        <begin position="1"/>
        <end position="55"/>
    </location>
</feature>
<feature type="compositionally biased region" description="Low complexity" evidence="1">
    <location>
        <begin position="341"/>
        <end position="359"/>
    </location>
</feature>
<evidence type="ECO:0000313" key="3">
    <source>
        <dbReference type="Proteomes" id="UP000002748"/>
    </source>
</evidence>